<feature type="compositionally biased region" description="Low complexity" evidence="13">
    <location>
        <begin position="63"/>
        <end position="74"/>
    </location>
</feature>
<dbReference type="GO" id="GO:0070830">
    <property type="term" value="P:bicellular tight junction assembly"/>
    <property type="evidence" value="ECO:0007669"/>
    <property type="project" value="TreeGrafter"/>
</dbReference>
<dbReference type="InterPro" id="IPR031176">
    <property type="entry name" value="ELL/occludin"/>
</dbReference>
<evidence type="ECO:0000256" key="8">
    <source>
        <dbReference type="ARBA" id="ARBA00022989"/>
    </source>
</evidence>
<protein>
    <submittedName>
        <fullName evidence="17">Uncharacterized protein</fullName>
    </submittedName>
</protein>
<keyword evidence="7" id="KW-0965">Cell junction</keyword>
<feature type="transmembrane region" description="Helical" evidence="14">
    <location>
        <begin position="245"/>
        <end position="270"/>
    </location>
</feature>
<dbReference type="InterPro" id="IPR008253">
    <property type="entry name" value="Marvel"/>
</dbReference>
<feature type="domain" description="MARVEL" evidence="15">
    <location>
        <begin position="186"/>
        <end position="358"/>
    </location>
</feature>
<dbReference type="Pfam" id="PF01284">
    <property type="entry name" value="MARVEL"/>
    <property type="match status" value="1"/>
</dbReference>
<dbReference type="GO" id="GO:0005923">
    <property type="term" value="C:bicellular tight junction"/>
    <property type="evidence" value="ECO:0007669"/>
    <property type="project" value="UniProtKB-SubCell"/>
</dbReference>
<evidence type="ECO:0000256" key="7">
    <source>
        <dbReference type="ARBA" id="ARBA00022949"/>
    </source>
</evidence>
<feature type="region of interest" description="Disordered" evidence="13">
    <location>
        <begin position="381"/>
        <end position="416"/>
    </location>
</feature>
<evidence type="ECO:0000256" key="5">
    <source>
        <dbReference type="ARBA" id="ARBA00022475"/>
    </source>
</evidence>
<keyword evidence="5" id="KW-1003">Cell membrane</keyword>
<evidence type="ECO:0000313" key="17">
    <source>
        <dbReference type="EMBL" id="CAL1579252.1"/>
    </source>
</evidence>
<dbReference type="PANTHER" id="PTHR23288:SF37">
    <property type="entry name" value="OCCLUDIN_ELL DOMAIN-CONTAINING PROTEIN 1"/>
    <property type="match status" value="1"/>
</dbReference>
<evidence type="ECO:0000256" key="9">
    <source>
        <dbReference type="ARBA" id="ARBA00023054"/>
    </source>
</evidence>
<reference evidence="17 18" key="1">
    <citation type="submission" date="2024-04" db="EMBL/GenBank/DDBJ databases">
        <authorList>
            <person name="Waldvogel A.-M."/>
            <person name="Schoenle A."/>
        </authorList>
    </citation>
    <scope>NUCLEOTIDE SEQUENCE [LARGE SCALE GENOMIC DNA]</scope>
</reference>
<comment type="similarity">
    <text evidence="3 12">Belongs to the ELL/occludin family.</text>
</comment>
<proteinExistence type="inferred from homology"/>
<accession>A0AAV2JUH8</accession>
<evidence type="ECO:0000259" key="15">
    <source>
        <dbReference type="PROSITE" id="PS51225"/>
    </source>
</evidence>
<comment type="subcellular location">
    <subcellularLocation>
        <location evidence="1">Cell junction</location>
        <location evidence="1">Tight junction</location>
    </subcellularLocation>
    <subcellularLocation>
        <location evidence="2">Cell membrane</location>
        <topology evidence="2">Multi-pass membrane protein</topology>
    </subcellularLocation>
</comment>
<evidence type="ECO:0000256" key="1">
    <source>
        <dbReference type="ARBA" id="ARBA00004435"/>
    </source>
</evidence>
<dbReference type="SUPFAM" id="SSF144292">
    <property type="entry name" value="occludin/ELL-like"/>
    <property type="match status" value="1"/>
</dbReference>
<dbReference type="PROSITE" id="PS51225">
    <property type="entry name" value="MARVEL"/>
    <property type="match status" value="1"/>
</dbReference>
<dbReference type="InterPro" id="IPR036259">
    <property type="entry name" value="MFS_trans_sf"/>
</dbReference>
<evidence type="ECO:0000259" key="16">
    <source>
        <dbReference type="PROSITE" id="PS51980"/>
    </source>
</evidence>
<dbReference type="PROSITE" id="PS51980">
    <property type="entry name" value="OCEL"/>
    <property type="match status" value="1"/>
</dbReference>
<keyword evidence="4" id="KW-0796">Tight junction</keyword>
<evidence type="ECO:0000256" key="13">
    <source>
        <dbReference type="SAM" id="MobiDB-lite"/>
    </source>
</evidence>
<dbReference type="GO" id="GO:0016324">
    <property type="term" value="C:apical plasma membrane"/>
    <property type="evidence" value="ECO:0007669"/>
    <property type="project" value="TreeGrafter"/>
</dbReference>
<gene>
    <name evidence="17" type="ORF">KC01_LOCUS10329</name>
</gene>
<dbReference type="AlphaFoldDB" id="A0AAV2JUH8"/>
<keyword evidence="18" id="KW-1185">Reference proteome</keyword>
<evidence type="ECO:0000256" key="2">
    <source>
        <dbReference type="ARBA" id="ARBA00004651"/>
    </source>
</evidence>
<dbReference type="Pfam" id="PF07303">
    <property type="entry name" value="Occludin_ELL"/>
    <property type="match status" value="1"/>
</dbReference>
<evidence type="ECO:0000256" key="3">
    <source>
        <dbReference type="ARBA" id="ARBA00009171"/>
    </source>
</evidence>
<feature type="compositionally biased region" description="Low complexity" evidence="13">
    <location>
        <begin position="40"/>
        <end position="49"/>
    </location>
</feature>
<evidence type="ECO:0000256" key="14">
    <source>
        <dbReference type="SAM" id="Phobius"/>
    </source>
</evidence>
<feature type="transmembrane region" description="Helical" evidence="14">
    <location>
        <begin position="337"/>
        <end position="357"/>
    </location>
</feature>
<feature type="transmembrane region" description="Helical" evidence="14">
    <location>
        <begin position="190"/>
        <end position="213"/>
    </location>
</feature>
<dbReference type="PANTHER" id="PTHR23288">
    <property type="entry name" value="OCCLUDIN AND RNA POLYMERASE II ELONGATION FACTOR ELL"/>
    <property type="match status" value="1"/>
</dbReference>
<sequence>MADAAAWIDRIRGRTSSVRILHLTLSPTLAMRIQEKNSSDSETSSQSETSNHKPVWIDHKPTPDSSSSLTDSTPPYVPKNGKKSSLKSRFKTLLRLDKKTEDEDSDVSLSTVQILPNGTRVSPPVSPPVSPLLGRKRIYLSDTSQTSEKNFLKYDIEDSLLTSIHPAEDYAEKVEIYNLKYSYLKSWPGLLRMLAGLQLLFGGMVFACIIAYVHKNSEWTNAFGNYNGGYNNGLSGYSYGGPMTAFVLAIAGVSWIVTLVLLVVGMTMYYRTILLDSPWWPLTEALINMVVFLLMMSAGIVYVNDLNRGGLCFTTIGMSPIMASLCRVEGGQAAGTAFLFLDMGLYLASFLVCLKMWRHEAARREREAFLNQPTEVSAPLETQKPKRISFKDQTDAVGSQRPHVEQETDRSNGSATRRPVSVIADYIMKYPEIQSVEQREEYRAVFNDQYPEYRDLHGDITLTLAKFRRLDALMQRLLSDRAQNPHRVQSLLRKLEEKKNEPAFWEKKKRCDYLKAKLGHLKNRIHTFDRTTDDHRRPM</sequence>
<dbReference type="InterPro" id="IPR010844">
    <property type="entry name" value="Occludin_ELL"/>
</dbReference>
<feature type="domain" description="OCEL" evidence="16">
    <location>
        <begin position="424"/>
        <end position="533"/>
    </location>
</feature>
<dbReference type="SUPFAM" id="SSF103473">
    <property type="entry name" value="MFS general substrate transporter"/>
    <property type="match status" value="1"/>
</dbReference>
<feature type="transmembrane region" description="Helical" evidence="14">
    <location>
        <begin position="282"/>
        <end position="303"/>
    </location>
</feature>
<evidence type="ECO:0000256" key="6">
    <source>
        <dbReference type="ARBA" id="ARBA00022692"/>
    </source>
</evidence>
<dbReference type="GO" id="GO:0031410">
    <property type="term" value="C:cytoplasmic vesicle"/>
    <property type="evidence" value="ECO:0007669"/>
    <property type="project" value="TreeGrafter"/>
</dbReference>
<evidence type="ECO:0000256" key="12">
    <source>
        <dbReference type="PROSITE-ProRule" id="PRU01324"/>
    </source>
</evidence>
<evidence type="ECO:0000313" key="18">
    <source>
        <dbReference type="Proteomes" id="UP001497482"/>
    </source>
</evidence>
<organism evidence="17 18">
    <name type="scientific">Knipowitschia caucasica</name>
    <name type="common">Caucasian dwarf goby</name>
    <name type="synonym">Pomatoschistus caucasicus</name>
    <dbReference type="NCBI Taxonomy" id="637954"/>
    <lineage>
        <taxon>Eukaryota</taxon>
        <taxon>Metazoa</taxon>
        <taxon>Chordata</taxon>
        <taxon>Craniata</taxon>
        <taxon>Vertebrata</taxon>
        <taxon>Euteleostomi</taxon>
        <taxon>Actinopterygii</taxon>
        <taxon>Neopterygii</taxon>
        <taxon>Teleostei</taxon>
        <taxon>Neoteleostei</taxon>
        <taxon>Acanthomorphata</taxon>
        <taxon>Gobiaria</taxon>
        <taxon>Gobiiformes</taxon>
        <taxon>Gobioidei</taxon>
        <taxon>Gobiidae</taxon>
        <taxon>Gobiinae</taxon>
        <taxon>Knipowitschia</taxon>
    </lineage>
</organism>
<keyword evidence="8 14" id="KW-1133">Transmembrane helix</keyword>
<name>A0AAV2JUH8_KNICA</name>
<evidence type="ECO:0000256" key="4">
    <source>
        <dbReference type="ARBA" id="ARBA00022427"/>
    </source>
</evidence>
<dbReference type="Proteomes" id="UP001497482">
    <property type="component" value="Chromosome 14"/>
</dbReference>
<feature type="region of interest" description="Disordered" evidence="13">
    <location>
        <begin position="35"/>
        <end position="84"/>
    </location>
</feature>
<dbReference type="Gene3D" id="6.10.140.340">
    <property type="match status" value="1"/>
</dbReference>
<keyword evidence="10 11" id="KW-0472">Membrane</keyword>
<dbReference type="EMBL" id="OZ035836">
    <property type="protein sequence ID" value="CAL1579252.1"/>
    <property type="molecule type" value="Genomic_DNA"/>
</dbReference>
<keyword evidence="6 11" id="KW-0812">Transmembrane</keyword>
<evidence type="ECO:0000256" key="11">
    <source>
        <dbReference type="PROSITE-ProRule" id="PRU00581"/>
    </source>
</evidence>
<keyword evidence="9" id="KW-0175">Coiled coil</keyword>
<evidence type="ECO:0000256" key="10">
    <source>
        <dbReference type="ARBA" id="ARBA00023136"/>
    </source>
</evidence>